<dbReference type="AlphaFoldDB" id="A0A0E0PY06"/>
<accession>A0A0E0PY06</accession>
<name>A0A0E0PY06_ORYRU</name>
<reference evidence="3" key="1">
    <citation type="submission" date="2013-06" db="EMBL/GenBank/DDBJ databases">
        <authorList>
            <person name="Zhao Q."/>
        </authorList>
    </citation>
    <scope>NUCLEOTIDE SEQUENCE</scope>
    <source>
        <strain evidence="3">cv. W1943</strain>
    </source>
</reference>
<reference evidence="2" key="2">
    <citation type="submission" date="2015-06" db="UniProtKB">
        <authorList>
            <consortium name="EnsemblPlants"/>
        </authorList>
    </citation>
    <scope>IDENTIFICATION</scope>
</reference>
<proteinExistence type="predicted"/>
<evidence type="ECO:0000313" key="3">
    <source>
        <dbReference type="Proteomes" id="UP000008022"/>
    </source>
</evidence>
<evidence type="ECO:0000256" key="1">
    <source>
        <dbReference type="SAM" id="MobiDB-lite"/>
    </source>
</evidence>
<sequence>MPLLSCPVAEGDDEPGAGGSGLSGGGQYSVHIRHFSRLLLKAAVIDVGAPSSPVADINH</sequence>
<dbReference type="EnsemblPlants" id="ORUFI06G16140.1">
    <property type="protein sequence ID" value="ORUFI06G16140.1"/>
    <property type="gene ID" value="ORUFI06G16140"/>
</dbReference>
<dbReference type="HOGENOM" id="CLU_2965048_0_0_1"/>
<dbReference type="Proteomes" id="UP000008022">
    <property type="component" value="Unassembled WGS sequence"/>
</dbReference>
<keyword evidence="3" id="KW-1185">Reference proteome</keyword>
<organism evidence="2 3">
    <name type="scientific">Oryza rufipogon</name>
    <name type="common">Brownbeard rice</name>
    <name type="synonym">Asian wild rice</name>
    <dbReference type="NCBI Taxonomy" id="4529"/>
    <lineage>
        <taxon>Eukaryota</taxon>
        <taxon>Viridiplantae</taxon>
        <taxon>Streptophyta</taxon>
        <taxon>Embryophyta</taxon>
        <taxon>Tracheophyta</taxon>
        <taxon>Spermatophyta</taxon>
        <taxon>Magnoliopsida</taxon>
        <taxon>Liliopsida</taxon>
        <taxon>Poales</taxon>
        <taxon>Poaceae</taxon>
        <taxon>BOP clade</taxon>
        <taxon>Oryzoideae</taxon>
        <taxon>Oryzeae</taxon>
        <taxon>Oryzinae</taxon>
        <taxon>Oryza</taxon>
    </lineage>
</organism>
<feature type="region of interest" description="Disordered" evidence="1">
    <location>
        <begin position="1"/>
        <end position="23"/>
    </location>
</feature>
<dbReference type="Gramene" id="ORUFI06G16140.1">
    <property type="protein sequence ID" value="ORUFI06G16140.1"/>
    <property type="gene ID" value="ORUFI06G16140"/>
</dbReference>
<protein>
    <submittedName>
        <fullName evidence="2">Uncharacterized protein</fullName>
    </submittedName>
</protein>
<evidence type="ECO:0000313" key="2">
    <source>
        <dbReference type="EnsemblPlants" id="ORUFI06G16140.1"/>
    </source>
</evidence>